<keyword evidence="8" id="KW-1185">Reference proteome</keyword>
<keyword evidence="2" id="KW-0285">Flavoprotein</keyword>
<feature type="domain" description="FAD/NAD(P)-binding" evidence="5">
    <location>
        <begin position="5"/>
        <end position="304"/>
    </location>
</feature>
<protein>
    <submittedName>
        <fullName evidence="7">FAD-dependent oxidoreductase</fullName>
    </submittedName>
</protein>
<dbReference type="Pfam" id="PF14759">
    <property type="entry name" value="Reductase_C"/>
    <property type="match status" value="1"/>
</dbReference>
<proteinExistence type="predicted"/>
<evidence type="ECO:0000256" key="4">
    <source>
        <dbReference type="ARBA" id="ARBA00023002"/>
    </source>
</evidence>
<dbReference type="Proteomes" id="UP000663637">
    <property type="component" value="Chromosome"/>
</dbReference>
<dbReference type="PRINTS" id="PR00411">
    <property type="entry name" value="PNDRDTASEI"/>
</dbReference>
<gene>
    <name evidence="7" type="ORF">IDJ81_04275</name>
</gene>
<evidence type="ECO:0000259" key="6">
    <source>
        <dbReference type="Pfam" id="PF14759"/>
    </source>
</evidence>
<evidence type="ECO:0000256" key="1">
    <source>
        <dbReference type="ARBA" id="ARBA00001974"/>
    </source>
</evidence>
<keyword evidence="4" id="KW-0560">Oxidoreductase</keyword>
<evidence type="ECO:0000256" key="3">
    <source>
        <dbReference type="ARBA" id="ARBA00022827"/>
    </source>
</evidence>
<evidence type="ECO:0000256" key="2">
    <source>
        <dbReference type="ARBA" id="ARBA00022630"/>
    </source>
</evidence>
<dbReference type="PANTHER" id="PTHR43557">
    <property type="entry name" value="APOPTOSIS-INDUCING FACTOR 1"/>
    <property type="match status" value="1"/>
</dbReference>
<dbReference type="InterPro" id="IPR050446">
    <property type="entry name" value="FAD-oxidoreductase/Apoptosis"/>
</dbReference>
<dbReference type="PRINTS" id="PR00368">
    <property type="entry name" value="FADPNR"/>
</dbReference>
<dbReference type="Pfam" id="PF07992">
    <property type="entry name" value="Pyr_redox_2"/>
    <property type="match status" value="1"/>
</dbReference>
<evidence type="ECO:0000313" key="7">
    <source>
        <dbReference type="EMBL" id="QSB45347.1"/>
    </source>
</evidence>
<sequence length="411" mass="43728">MDSRDVIIVGSGHGGAQAAIALRQNGFAGSILMISQDSELPYERPPLSKEYLSGDKPFERILIRPKQFWSDKDIELRLGVEVVLIDPAQHEVTLGNGESVGYGKLIWAAGGAPRALTCSGADLKGVHAVRTRADVDTLMHELHEGAKKAVVIGGGYIGLEAAAVLRKLDCDVTLLEALPRVLARVAGEELSAFYQAEHRAHGVDLRLETMVDCLEGEDGRVARVRLHDGSAINADLVIVGIGIVPSVEALAAAGAVCSNGVDVDGSCRTSLEDVFAIGDCAAHRSRWAQGAVMRIESVQNANDMATAAAKTICGVEQQDYAAFPWFWSNQYDLKLQTAGLSVGYDATVLRGDPASRSFSVVYLRDGQVIALDCVNAMKDFVQGRKLVEQGAAPAPKAIGDTGIPLKELAKS</sequence>
<dbReference type="SUPFAM" id="SSF51905">
    <property type="entry name" value="FAD/NAD(P)-binding domain"/>
    <property type="match status" value="2"/>
</dbReference>
<dbReference type="SUPFAM" id="SSF55424">
    <property type="entry name" value="FAD/NAD-linked reductases, dimerisation (C-terminal) domain"/>
    <property type="match status" value="1"/>
</dbReference>
<organism evidence="7 8">
    <name type="scientific">Tsuneonella flava</name>
    <dbReference type="NCBI Taxonomy" id="2055955"/>
    <lineage>
        <taxon>Bacteria</taxon>
        <taxon>Pseudomonadati</taxon>
        <taxon>Pseudomonadota</taxon>
        <taxon>Alphaproteobacteria</taxon>
        <taxon>Sphingomonadales</taxon>
        <taxon>Erythrobacteraceae</taxon>
        <taxon>Tsuneonella</taxon>
    </lineage>
</organism>
<dbReference type="InterPro" id="IPR023753">
    <property type="entry name" value="FAD/NAD-binding_dom"/>
</dbReference>
<evidence type="ECO:0000313" key="8">
    <source>
        <dbReference type="Proteomes" id="UP000663637"/>
    </source>
</evidence>
<dbReference type="InterPro" id="IPR016156">
    <property type="entry name" value="FAD/NAD-linked_Rdtase_dimer_sf"/>
</dbReference>
<dbReference type="PANTHER" id="PTHR43557:SF2">
    <property type="entry name" value="RIESKE DOMAIN-CONTAINING PROTEIN-RELATED"/>
    <property type="match status" value="1"/>
</dbReference>
<dbReference type="Gene3D" id="3.30.390.30">
    <property type="match status" value="1"/>
</dbReference>
<name>A0ABX7KBJ0_9SPHN</name>
<dbReference type="InterPro" id="IPR028202">
    <property type="entry name" value="Reductase_C"/>
</dbReference>
<dbReference type="RefSeq" id="WP_205444293.1">
    <property type="nucleotide sequence ID" value="NZ_CP061510.1"/>
</dbReference>
<feature type="domain" description="Reductase C-terminal" evidence="6">
    <location>
        <begin position="325"/>
        <end position="409"/>
    </location>
</feature>
<accession>A0ABX7KBJ0</accession>
<reference evidence="7 8" key="1">
    <citation type="submission" date="2020-09" db="EMBL/GenBank/DDBJ databases">
        <title>Complete genome sequence of altererythrobacter flavus SS-21NJ, isolated from Dongying oil sludge in Shandong province.</title>
        <authorList>
            <person name="Sun S."/>
            <person name="Zhang Z."/>
        </authorList>
    </citation>
    <scope>NUCLEOTIDE SEQUENCE [LARGE SCALE GENOMIC DNA]</scope>
    <source>
        <strain evidence="7 8">SS-21NJ</strain>
    </source>
</reference>
<evidence type="ECO:0000259" key="5">
    <source>
        <dbReference type="Pfam" id="PF07992"/>
    </source>
</evidence>
<comment type="cofactor">
    <cofactor evidence="1">
        <name>FAD</name>
        <dbReference type="ChEBI" id="CHEBI:57692"/>
    </cofactor>
</comment>
<dbReference type="EMBL" id="CP061510">
    <property type="protein sequence ID" value="QSB45347.1"/>
    <property type="molecule type" value="Genomic_DNA"/>
</dbReference>
<dbReference type="InterPro" id="IPR036188">
    <property type="entry name" value="FAD/NAD-bd_sf"/>
</dbReference>
<dbReference type="Gene3D" id="3.50.50.60">
    <property type="entry name" value="FAD/NAD(P)-binding domain"/>
    <property type="match status" value="2"/>
</dbReference>
<keyword evidence="3" id="KW-0274">FAD</keyword>